<keyword evidence="1" id="KW-0863">Zinc-finger</keyword>
<dbReference type="Pfam" id="PF13639">
    <property type="entry name" value="zf-RING_2"/>
    <property type="match status" value="1"/>
</dbReference>
<evidence type="ECO:0000256" key="2">
    <source>
        <dbReference type="SAM" id="MobiDB-lite"/>
    </source>
</evidence>
<keyword evidence="1" id="KW-0479">Metal-binding</keyword>
<feature type="compositionally biased region" description="Low complexity" evidence="2">
    <location>
        <begin position="428"/>
        <end position="441"/>
    </location>
</feature>
<dbReference type="GO" id="GO:0005634">
    <property type="term" value="C:nucleus"/>
    <property type="evidence" value="ECO:0000318"/>
    <property type="project" value="GO_Central"/>
</dbReference>
<evidence type="ECO:0000313" key="4">
    <source>
        <dbReference type="EMBL" id="GAQ80751.1"/>
    </source>
</evidence>
<feature type="compositionally biased region" description="Pro residues" evidence="2">
    <location>
        <begin position="297"/>
        <end position="324"/>
    </location>
</feature>
<dbReference type="PANTHER" id="PTHR46798:SF3">
    <property type="entry name" value="RING FINGER FAMILY PROTEIN"/>
    <property type="match status" value="1"/>
</dbReference>
<organism evidence="4 5">
    <name type="scientific">Klebsormidium nitens</name>
    <name type="common">Green alga</name>
    <name type="synonym">Ulothrix nitens</name>
    <dbReference type="NCBI Taxonomy" id="105231"/>
    <lineage>
        <taxon>Eukaryota</taxon>
        <taxon>Viridiplantae</taxon>
        <taxon>Streptophyta</taxon>
        <taxon>Klebsormidiophyceae</taxon>
        <taxon>Klebsormidiales</taxon>
        <taxon>Klebsormidiaceae</taxon>
        <taxon>Klebsormidium</taxon>
    </lineage>
</organism>
<dbReference type="OrthoDB" id="8062037at2759"/>
<evidence type="ECO:0000259" key="3">
    <source>
        <dbReference type="PROSITE" id="PS50089"/>
    </source>
</evidence>
<dbReference type="PANTHER" id="PTHR46798">
    <property type="entry name" value="OS09G0511500 PROTEIN"/>
    <property type="match status" value="1"/>
</dbReference>
<dbReference type="InterPro" id="IPR001841">
    <property type="entry name" value="Znf_RING"/>
</dbReference>
<name>A0A0U9HU46_KLENI</name>
<feature type="compositionally biased region" description="Polar residues" evidence="2">
    <location>
        <begin position="273"/>
        <end position="289"/>
    </location>
</feature>
<evidence type="ECO:0000313" key="5">
    <source>
        <dbReference type="Proteomes" id="UP000054558"/>
    </source>
</evidence>
<proteinExistence type="predicted"/>
<dbReference type="Proteomes" id="UP000054558">
    <property type="component" value="Unassembled WGS sequence"/>
</dbReference>
<feature type="region of interest" description="Disordered" evidence="2">
    <location>
        <begin position="247"/>
        <end position="441"/>
    </location>
</feature>
<feature type="compositionally biased region" description="Low complexity" evidence="2">
    <location>
        <begin position="485"/>
        <end position="494"/>
    </location>
</feature>
<sequence length="591" mass="64394">MATLGDYIRDCGIPGGKQDEEMEDKVPNCSICLEPVVQGASRSTAQLACSHHFHLDCIGSAFNAKGAMECPNCRRVEEGNWLMLGGSQSTDDAIYDVPYDFDDDEYLGLPVDALDNEMREYMEAGRDVSYTTHPYHPPGVICEFCEQHYCDDNPCPHIIQCPYFFSNISQAGNTENPYSSSVSSMEAEAYAEAVAELYHEYRGPSPFSGPPSTTPRQAPPEMHASSSSTDSNYVYYFSAAPGTWQGAASWGETAPPPTGWGSGWTQERRQETAHTTTFVQSSTMITTYGPQTTPAPTSFPPPPTLPPRTPHVFAPPPHPAPPPSSRHHSHSHSFPEAPPPRVPTNPYSSLRFAPESTSARTREDFHTNSPAAPTGRPTYAGVVGRRQQLPAPPRRGGVNTPQERPGAQPWRPVSDIRTTSAGGASGRHSSLPPYHPPLSSSQAGPNMVCPYMSGASAVRPAQGLAAPRYYPFSHGAQGDAGRLASQQGLSSSGQPEAVQNFGEFESRRATRAGQPTGGEEAQGPEGLLANLELNDGMWLQDRRNNMFLCSFCMDPALPRFQNERRFVNRDALSQHMRAVHGVHLDRFSMRS</sequence>
<accession>A0A0U9HU46</accession>
<dbReference type="SMART" id="SM00184">
    <property type="entry name" value="RING"/>
    <property type="match status" value="1"/>
</dbReference>
<feature type="region of interest" description="Disordered" evidence="2">
    <location>
        <begin position="201"/>
        <end position="228"/>
    </location>
</feature>
<protein>
    <submittedName>
        <fullName evidence="4">RING/U-box superfamily protein</fullName>
    </submittedName>
</protein>
<dbReference type="InterPro" id="IPR013083">
    <property type="entry name" value="Znf_RING/FYVE/PHD"/>
</dbReference>
<keyword evidence="5" id="KW-1185">Reference proteome</keyword>
<dbReference type="InterPro" id="IPR044274">
    <property type="entry name" value="RFI2"/>
</dbReference>
<dbReference type="SUPFAM" id="SSF57850">
    <property type="entry name" value="RING/U-box"/>
    <property type="match status" value="1"/>
</dbReference>
<evidence type="ECO:0000256" key="1">
    <source>
        <dbReference type="PROSITE-ProRule" id="PRU00175"/>
    </source>
</evidence>
<dbReference type="EMBL" id="DF237010">
    <property type="protein sequence ID" value="GAQ80751.1"/>
    <property type="molecule type" value="Genomic_DNA"/>
</dbReference>
<feature type="domain" description="RING-type" evidence="3">
    <location>
        <begin position="29"/>
        <end position="74"/>
    </location>
</feature>
<keyword evidence="1" id="KW-0862">Zinc</keyword>
<feature type="region of interest" description="Disordered" evidence="2">
    <location>
        <begin position="478"/>
        <end position="497"/>
    </location>
</feature>
<dbReference type="Gene3D" id="3.30.40.10">
    <property type="entry name" value="Zinc/RING finger domain, C3HC4 (zinc finger)"/>
    <property type="match status" value="1"/>
</dbReference>
<dbReference type="PROSITE" id="PS50089">
    <property type="entry name" value="ZF_RING_2"/>
    <property type="match status" value="1"/>
</dbReference>
<reference evidence="4 5" key="1">
    <citation type="journal article" date="2014" name="Nat. Commun.">
        <title>Klebsormidium flaccidum genome reveals primary factors for plant terrestrial adaptation.</title>
        <authorList>
            <person name="Hori K."/>
            <person name="Maruyama F."/>
            <person name="Fujisawa T."/>
            <person name="Togashi T."/>
            <person name="Yamamoto N."/>
            <person name="Seo M."/>
            <person name="Sato S."/>
            <person name="Yamada T."/>
            <person name="Mori H."/>
            <person name="Tajima N."/>
            <person name="Moriyama T."/>
            <person name="Ikeuchi M."/>
            <person name="Watanabe M."/>
            <person name="Wada H."/>
            <person name="Kobayashi K."/>
            <person name="Saito M."/>
            <person name="Masuda T."/>
            <person name="Sasaki-Sekimoto Y."/>
            <person name="Mashiguchi K."/>
            <person name="Awai K."/>
            <person name="Shimojima M."/>
            <person name="Masuda S."/>
            <person name="Iwai M."/>
            <person name="Nobusawa T."/>
            <person name="Narise T."/>
            <person name="Kondo S."/>
            <person name="Saito H."/>
            <person name="Sato R."/>
            <person name="Murakawa M."/>
            <person name="Ihara Y."/>
            <person name="Oshima-Yamada Y."/>
            <person name="Ohtaka K."/>
            <person name="Satoh M."/>
            <person name="Sonobe K."/>
            <person name="Ishii M."/>
            <person name="Ohtani R."/>
            <person name="Kanamori-Sato M."/>
            <person name="Honoki R."/>
            <person name="Miyazaki D."/>
            <person name="Mochizuki H."/>
            <person name="Umetsu J."/>
            <person name="Higashi K."/>
            <person name="Shibata D."/>
            <person name="Kamiya Y."/>
            <person name="Sato N."/>
            <person name="Nakamura Y."/>
            <person name="Tabata S."/>
            <person name="Ida S."/>
            <person name="Kurokawa K."/>
            <person name="Ohta H."/>
        </authorList>
    </citation>
    <scope>NUCLEOTIDE SEQUENCE [LARGE SCALE GENOMIC DNA]</scope>
    <source>
        <strain evidence="4 5">NIES-2285</strain>
    </source>
</reference>
<dbReference type="GO" id="GO:0004842">
    <property type="term" value="F:ubiquitin-protein transferase activity"/>
    <property type="evidence" value="ECO:0000318"/>
    <property type="project" value="GO_Central"/>
</dbReference>
<gene>
    <name evidence="4" type="ORF">KFL_000610290</name>
</gene>
<dbReference type="GO" id="GO:0008270">
    <property type="term" value="F:zinc ion binding"/>
    <property type="evidence" value="ECO:0007669"/>
    <property type="project" value="UniProtKB-KW"/>
</dbReference>
<dbReference type="AlphaFoldDB" id="A0A0U9HU46"/>